<evidence type="ECO:0008006" key="4">
    <source>
        <dbReference type="Google" id="ProtNLM"/>
    </source>
</evidence>
<gene>
    <name evidence="2" type="ORF">IQ215_08475</name>
</gene>
<reference evidence="2 3" key="1">
    <citation type="submission" date="2020-10" db="EMBL/GenBank/DDBJ databases">
        <authorList>
            <person name="Castelo-Branco R."/>
            <person name="Eusebio N."/>
            <person name="Adriana R."/>
            <person name="Vieira A."/>
            <person name="Brugerolle De Fraissinette N."/>
            <person name="Rezende De Castro R."/>
            <person name="Schneider M.P."/>
            <person name="Vasconcelos V."/>
            <person name="Leao P.N."/>
        </authorList>
    </citation>
    <scope>NUCLEOTIDE SEQUENCE [LARGE SCALE GENOMIC DNA]</scope>
    <source>
        <strain evidence="2 3">LEGE 03274</strain>
    </source>
</reference>
<feature type="transmembrane region" description="Helical" evidence="1">
    <location>
        <begin position="6"/>
        <end position="27"/>
    </location>
</feature>
<keyword evidence="1" id="KW-0472">Membrane</keyword>
<proteinExistence type="predicted"/>
<accession>A0ABR9V4A7</accession>
<keyword evidence="3" id="KW-1185">Reference proteome</keyword>
<keyword evidence="1" id="KW-1133">Transmembrane helix</keyword>
<sequence length="125" mass="14350">MFPFYFSFDMAIITGSCLWSLALYLAFASLREKVINGLERWFNFAEQYLYTSEEEFERTRKGRESQNAFLASLMSIIPFFIFGILTNYLVQISFGKSWDISMGILGAIACGVYALGRQDSQGREE</sequence>
<comment type="caution">
    <text evidence="2">The sequence shown here is derived from an EMBL/GenBank/DDBJ whole genome shotgun (WGS) entry which is preliminary data.</text>
</comment>
<dbReference type="EMBL" id="JADEWC010000016">
    <property type="protein sequence ID" value="MBE9222731.1"/>
    <property type="molecule type" value="Genomic_DNA"/>
</dbReference>
<evidence type="ECO:0000313" key="2">
    <source>
        <dbReference type="EMBL" id="MBE9222731.1"/>
    </source>
</evidence>
<dbReference type="Proteomes" id="UP000654604">
    <property type="component" value="Unassembled WGS sequence"/>
</dbReference>
<evidence type="ECO:0000256" key="1">
    <source>
        <dbReference type="SAM" id="Phobius"/>
    </source>
</evidence>
<keyword evidence="1" id="KW-0812">Transmembrane</keyword>
<evidence type="ECO:0000313" key="3">
    <source>
        <dbReference type="Proteomes" id="UP000654604"/>
    </source>
</evidence>
<name>A0ABR9V4A7_9CHRO</name>
<feature type="transmembrane region" description="Helical" evidence="1">
    <location>
        <begin position="100"/>
        <end position="116"/>
    </location>
</feature>
<feature type="transmembrane region" description="Helical" evidence="1">
    <location>
        <begin position="68"/>
        <end position="88"/>
    </location>
</feature>
<organism evidence="2 3">
    <name type="scientific">Cyanobacterium stanieri LEGE 03274</name>
    <dbReference type="NCBI Taxonomy" id="1828756"/>
    <lineage>
        <taxon>Bacteria</taxon>
        <taxon>Bacillati</taxon>
        <taxon>Cyanobacteriota</taxon>
        <taxon>Cyanophyceae</taxon>
        <taxon>Oscillatoriophycideae</taxon>
        <taxon>Chroococcales</taxon>
        <taxon>Geminocystaceae</taxon>
        <taxon>Cyanobacterium</taxon>
    </lineage>
</organism>
<protein>
    <recommendedName>
        <fullName evidence="4">DUF3784 domain-containing protein</fullName>
    </recommendedName>
</protein>